<dbReference type="Proteomes" id="UP001178148">
    <property type="component" value="Unassembled WGS sequence"/>
</dbReference>
<dbReference type="Gene3D" id="1.20.1550.10">
    <property type="entry name" value="DsbB-like"/>
    <property type="match status" value="1"/>
</dbReference>
<dbReference type="InterPro" id="IPR003752">
    <property type="entry name" value="DiS_bond_form_DsbB/BdbC"/>
</dbReference>
<evidence type="ECO:0000256" key="13">
    <source>
        <dbReference type="ARBA" id="ARBA00023284"/>
    </source>
</evidence>
<keyword evidence="4 14" id="KW-1003">Cell membrane</keyword>
<feature type="transmembrane region" description="Helical" evidence="15">
    <location>
        <begin position="132"/>
        <end position="158"/>
    </location>
</feature>
<evidence type="ECO:0000256" key="10">
    <source>
        <dbReference type="ARBA" id="ARBA00023136"/>
    </source>
</evidence>
<keyword evidence="7 14" id="KW-0249">Electron transport</keyword>
<dbReference type="PANTHER" id="PTHR36570">
    <property type="entry name" value="DISULFIDE BOND FORMATION PROTEIN B"/>
    <property type="match status" value="1"/>
</dbReference>
<accession>A0AA90NU31</accession>
<feature type="topological domain" description="Cytoplasmic" evidence="14">
    <location>
        <begin position="163"/>
        <end position="164"/>
    </location>
</feature>
<dbReference type="GO" id="GO:0005886">
    <property type="term" value="C:plasma membrane"/>
    <property type="evidence" value="ECO:0007669"/>
    <property type="project" value="UniProtKB-SubCell"/>
</dbReference>
<dbReference type="EMBL" id="JASXSV010000013">
    <property type="protein sequence ID" value="MDP0589340.1"/>
    <property type="molecule type" value="Genomic_DNA"/>
</dbReference>
<protein>
    <recommendedName>
        <fullName evidence="14">Disulfide bond formation protein B</fullName>
    </recommendedName>
    <alternativeName>
        <fullName evidence="14">Disulfide oxidoreductase</fullName>
    </alternativeName>
</protein>
<keyword evidence="8 14" id="KW-1133">Transmembrane helix</keyword>
<comment type="caution">
    <text evidence="14">Lacks conserved residue(s) required for the propagation of feature annotation.</text>
</comment>
<gene>
    <name evidence="14" type="primary">dsbB</name>
    <name evidence="16" type="ORF">QS748_09185</name>
</gene>
<organism evidence="16 17">
    <name type="scientific">Candidatus Endonucleibacter bathymodioli</name>
    <dbReference type="NCBI Taxonomy" id="539814"/>
    <lineage>
        <taxon>Bacteria</taxon>
        <taxon>Pseudomonadati</taxon>
        <taxon>Pseudomonadota</taxon>
        <taxon>Gammaproteobacteria</taxon>
        <taxon>Oceanospirillales</taxon>
        <taxon>Endozoicomonadaceae</taxon>
        <taxon>Candidatus Endonucleibacter</taxon>
    </lineage>
</organism>
<name>A0AA90NU31_9GAMM</name>
<dbReference type="AlphaFoldDB" id="A0AA90NU31"/>
<evidence type="ECO:0000256" key="2">
    <source>
        <dbReference type="ARBA" id="ARBA00008823"/>
    </source>
</evidence>
<keyword evidence="13 14" id="KW-0676">Redox-active center</keyword>
<evidence type="ECO:0000256" key="4">
    <source>
        <dbReference type="ARBA" id="ARBA00022475"/>
    </source>
</evidence>
<sequence>MTALPKSKHLFFLAALVCVALMGSAFFLQYIEMLEPCPLCISQRIVIFILFIVAVLAVIHSPGCLGYRVYGGVAALFASMGVALASRQLWIQSLPPNEVPACMAGLEYVFDVLPLSELVKIMLTGTGDCAQVQWVFIGLTIPGWTLLIFIGFTIYGLFEVFRSK</sequence>
<comment type="caution">
    <text evidence="16">The sequence shown here is derived from an EMBL/GenBank/DDBJ whole genome shotgun (WGS) entry which is preliminary data.</text>
</comment>
<keyword evidence="10 14" id="KW-0472">Membrane</keyword>
<evidence type="ECO:0000256" key="5">
    <source>
        <dbReference type="ARBA" id="ARBA00022519"/>
    </source>
</evidence>
<evidence type="ECO:0000256" key="9">
    <source>
        <dbReference type="ARBA" id="ARBA00023002"/>
    </source>
</evidence>
<proteinExistence type="inferred from homology"/>
<evidence type="ECO:0000256" key="6">
    <source>
        <dbReference type="ARBA" id="ARBA00022692"/>
    </source>
</evidence>
<evidence type="ECO:0000256" key="3">
    <source>
        <dbReference type="ARBA" id="ARBA00022448"/>
    </source>
</evidence>
<dbReference type="InterPro" id="IPR050183">
    <property type="entry name" value="DsbB"/>
</dbReference>
<keyword evidence="11 14" id="KW-1015">Disulfide bond</keyword>
<evidence type="ECO:0000256" key="14">
    <source>
        <dbReference type="HAMAP-Rule" id="MF_00286"/>
    </source>
</evidence>
<dbReference type="GO" id="GO:0009055">
    <property type="term" value="F:electron transfer activity"/>
    <property type="evidence" value="ECO:0007669"/>
    <property type="project" value="UniProtKB-UniRule"/>
</dbReference>
<evidence type="ECO:0000313" key="16">
    <source>
        <dbReference type="EMBL" id="MDP0589340.1"/>
    </source>
</evidence>
<keyword evidence="6 14" id="KW-0812">Transmembrane</keyword>
<dbReference type="GO" id="GO:0015035">
    <property type="term" value="F:protein-disulfide reductase activity"/>
    <property type="evidence" value="ECO:0007669"/>
    <property type="project" value="UniProtKB-UniRule"/>
</dbReference>
<keyword evidence="17" id="KW-1185">Reference proteome</keyword>
<feature type="topological domain" description="Cytoplasmic" evidence="14">
    <location>
        <begin position="63"/>
        <end position="68"/>
    </location>
</feature>
<feature type="topological domain" description="Cytoplasmic" evidence="14">
    <location>
        <begin position="1"/>
        <end position="10"/>
    </location>
</feature>
<evidence type="ECO:0000256" key="1">
    <source>
        <dbReference type="ARBA" id="ARBA00004429"/>
    </source>
</evidence>
<evidence type="ECO:0000256" key="7">
    <source>
        <dbReference type="ARBA" id="ARBA00022982"/>
    </source>
</evidence>
<feature type="topological domain" description="Periplasmic" evidence="14">
    <location>
        <begin position="28"/>
        <end position="45"/>
    </location>
</feature>
<keyword evidence="5" id="KW-0997">Cell inner membrane</keyword>
<dbReference type="InterPro" id="IPR023380">
    <property type="entry name" value="DsbB-like_sf"/>
</dbReference>
<feature type="transmembrane region" description="Helical" evidence="15">
    <location>
        <begin position="67"/>
        <end position="86"/>
    </location>
</feature>
<evidence type="ECO:0000313" key="17">
    <source>
        <dbReference type="Proteomes" id="UP001178148"/>
    </source>
</evidence>
<reference evidence="16 17" key="1">
    <citation type="journal article" date="2023" name="bioRxiv">
        <title>An intranuclear bacterial parasite of deep-sea mussels expresses apoptosis inhibitors acquired from its host.</title>
        <authorList>
            <person name="Gonzalez Porras M.A."/>
            <person name="Assie A."/>
            <person name="Tietjen M."/>
            <person name="Violette M."/>
            <person name="Kleiner M."/>
            <person name="Gruber-Vodicka H."/>
            <person name="Dubilier N."/>
            <person name="Leisch N."/>
        </authorList>
    </citation>
    <scope>NUCLEOTIDE SEQUENCE [LARGE SCALE GENOMIC DNA]</scope>
    <source>
        <strain evidence="16">IAP13</strain>
    </source>
</reference>
<dbReference type="InterPro" id="IPR022920">
    <property type="entry name" value="Disulphide_bond_form_DsbB"/>
</dbReference>
<comment type="subcellular location">
    <subcellularLocation>
        <location evidence="1">Cell inner membrane</location>
        <topology evidence="1">Multi-pass membrane protein</topology>
    </subcellularLocation>
    <subcellularLocation>
        <location evidence="14">Cell membrane</location>
        <topology evidence="14">Multi-pass membrane protein</topology>
    </subcellularLocation>
</comment>
<comment type="function">
    <text evidence="14">Required for disulfide bond formation in some periplasmic proteins. Acts by oxidizing the DsbA protein.</text>
</comment>
<dbReference type="PANTHER" id="PTHR36570:SF3">
    <property type="entry name" value="DISULFIDE BOND FORMATION PROTEIN B"/>
    <property type="match status" value="1"/>
</dbReference>
<evidence type="ECO:0000256" key="15">
    <source>
        <dbReference type="SAM" id="Phobius"/>
    </source>
</evidence>
<dbReference type="GO" id="GO:0006457">
    <property type="term" value="P:protein folding"/>
    <property type="evidence" value="ECO:0007669"/>
    <property type="project" value="InterPro"/>
</dbReference>
<keyword evidence="3 14" id="KW-0813">Transport</keyword>
<feature type="transmembrane region" description="Helical" evidence="15">
    <location>
        <begin position="41"/>
        <end position="60"/>
    </location>
</feature>
<dbReference type="HAMAP" id="MF_00286">
    <property type="entry name" value="DsbB"/>
    <property type="match status" value="1"/>
</dbReference>
<feature type="disulfide bond" description="Redox-active" evidence="14">
    <location>
        <begin position="37"/>
        <end position="40"/>
    </location>
</feature>
<keyword evidence="12 14" id="KW-0143">Chaperone</keyword>
<comment type="similarity">
    <text evidence="2 14">Belongs to the DsbB family.</text>
</comment>
<evidence type="ECO:0000256" key="12">
    <source>
        <dbReference type="ARBA" id="ARBA00023186"/>
    </source>
</evidence>
<dbReference type="Pfam" id="PF02600">
    <property type="entry name" value="DsbB"/>
    <property type="match status" value="1"/>
</dbReference>
<dbReference type="SUPFAM" id="SSF158442">
    <property type="entry name" value="DsbB-like"/>
    <property type="match status" value="1"/>
</dbReference>
<keyword evidence="9 14" id="KW-0560">Oxidoreductase</keyword>
<evidence type="ECO:0000256" key="8">
    <source>
        <dbReference type="ARBA" id="ARBA00022989"/>
    </source>
</evidence>
<evidence type="ECO:0000256" key="11">
    <source>
        <dbReference type="ARBA" id="ARBA00023157"/>
    </source>
</evidence>